<evidence type="ECO:0000256" key="2">
    <source>
        <dbReference type="SAM" id="MobiDB-lite"/>
    </source>
</evidence>
<dbReference type="GO" id="GO:0016757">
    <property type="term" value="F:glycosyltransferase activity"/>
    <property type="evidence" value="ECO:0007669"/>
    <property type="project" value="TreeGrafter"/>
</dbReference>
<feature type="region of interest" description="Disordered" evidence="2">
    <location>
        <begin position="1"/>
        <end position="22"/>
    </location>
</feature>
<dbReference type="PANTHER" id="PTHR46401:SF2">
    <property type="entry name" value="GLYCOSYLTRANSFERASE WBBK-RELATED"/>
    <property type="match status" value="1"/>
</dbReference>
<name>A0A532V350_UNCL8</name>
<evidence type="ECO:0008006" key="5">
    <source>
        <dbReference type="Google" id="ProtNLM"/>
    </source>
</evidence>
<gene>
    <name evidence="3" type="ORF">CEE37_03025</name>
</gene>
<dbReference type="Proteomes" id="UP000319619">
    <property type="component" value="Unassembled WGS sequence"/>
</dbReference>
<dbReference type="GO" id="GO:0009103">
    <property type="term" value="P:lipopolysaccharide biosynthetic process"/>
    <property type="evidence" value="ECO:0007669"/>
    <property type="project" value="TreeGrafter"/>
</dbReference>
<evidence type="ECO:0000313" key="4">
    <source>
        <dbReference type="Proteomes" id="UP000319619"/>
    </source>
</evidence>
<dbReference type="Pfam" id="PF13692">
    <property type="entry name" value="Glyco_trans_1_4"/>
    <property type="match status" value="1"/>
</dbReference>
<keyword evidence="1" id="KW-0808">Transferase</keyword>
<dbReference type="Gene3D" id="3.40.50.2000">
    <property type="entry name" value="Glycogen Phosphorylase B"/>
    <property type="match status" value="1"/>
</dbReference>
<dbReference type="SUPFAM" id="SSF53756">
    <property type="entry name" value="UDP-Glycosyltransferase/glycogen phosphorylase"/>
    <property type="match status" value="1"/>
</dbReference>
<protein>
    <recommendedName>
        <fullName evidence="5">Glycosyl transferase family 1 domain-containing protein</fullName>
    </recommendedName>
</protein>
<sequence length="350" mass="39570">MERTTLEKPIERVQTGGSRPGAVKPSGERVFITWLPFSSRSETLAKSFGAVSVYFGYLAGGNNLLKIALRYLLMTIHTIGFVLSRKPKLVYVMNQPVFLPLTLFLLSRIMRVKYVIDSHSGLFNKKEWQWALPLMKYAYRHSLFSIVTNKNHCNLVESWGAKAEILGALTVGEEEVVPFNRVDDPSMVVIGTFASDEPLEEILEACQKLPHVKFYVTGALKKAPPELISSAPENVIFTDFISRPEYVGLVRAMDAAIILVTHDDVMQRGAYEAMSWGVPIITSDWLILRESFTKGTMFVDNTPAAIAGAVNQLLENPDHYKNEIDQLRRERADNWDRNIERINAYTEKNL</sequence>
<dbReference type="AlphaFoldDB" id="A0A532V350"/>
<evidence type="ECO:0000313" key="3">
    <source>
        <dbReference type="EMBL" id="TKJ41552.1"/>
    </source>
</evidence>
<reference evidence="3 4" key="1">
    <citation type="submission" date="2017-06" db="EMBL/GenBank/DDBJ databases">
        <title>Novel microbial phyla capable of carbon fixation and sulfur reduction in deep-sea sediments.</title>
        <authorList>
            <person name="Huang J."/>
            <person name="Baker B."/>
            <person name="Wang Y."/>
        </authorList>
    </citation>
    <scope>NUCLEOTIDE SEQUENCE [LARGE SCALE GENOMIC DNA]</scope>
    <source>
        <strain evidence="3">B3_LCP</strain>
    </source>
</reference>
<organism evidence="3 4">
    <name type="scientific">candidate division LCP-89 bacterium B3_LCP</name>
    <dbReference type="NCBI Taxonomy" id="2012998"/>
    <lineage>
        <taxon>Bacteria</taxon>
        <taxon>Pseudomonadati</taxon>
        <taxon>Bacteria division LCP-89</taxon>
    </lineage>
</organism>
<proteinExistence type="predicted"/>
<accession>A0A532V350</accession>
<evidence type="ECO:0000256" key="1">
    <source>
        <dbReference type="ARBA" id="ARBA00022679"/>
    </source>
</evidence>
<comment type="caution">
    <text evidence="3">The sequence shown here is derived from an EMBL/GenBank/DDBJ whole genome shotgun (WGS) entry which is preliminary data.</text>
</comment>
<dbReference type="PANTHER" id="PTHR46401">
    <property type="entry name" value="GLYCOSYLTRANSFERASE WBBK-RELATED"/>
    <property type="match status" value="1"/>
</dbReference>
<feature type="compositionally biased region" description="Basic and acidic residues" evidence="2">
    <location>
        <begin position="1"/>
        <end position="11"/>
    </location>
</feature>
<dbReference type="EMBL" id="NJBN01000002">
    <property type="protein sequence ID" value="TKJ41552.1"/>
    <property type="molecule type" value="Genomic_DNA"/>
</dbReference>